<dbReference type="AlphaFoldDB" id="A0A0F9R0I9"/>
<evidence type="ECO:0000259" key="1">
    <source>
        <dbReference type="Pfam" id="PF01464"/>
    </source>
</evidence>
<reference evidence="2" key="1">
    <citation type="journal article" date="2015" name="Nature">
        <title>Complex archaea that bridge the gap between prokaryotes and eukaryotes.</title>
        <authorList>
            <person name="Spang A."/>
            <person name="Saw J.H."/>
            <person name="Jorgensen S.L."/>
            <person name="Zaremba-Niedzwiedzka K."/>
            <person name="Martijn J."/>
            <person name="Lind A.E."/>
            <person name="van Eijk R."/>
            <person name="Schleper C."/>
            <person name="Guy L."/>
            <person name="Ettema T.J."/>
        </authorList>
    </citation>
    <scope>NUCLEOTIDE SEQUENCE</scope>
</reference>
<dbReference type="SUPFAM" id="SSF53955">
    <property type="entry name" value="Lysozyme-like"/>
    <property type="match status" value="1"/>
</dbReference>
<dbReference type="InterPro" id="IPR023346">
    <property type="entry name" value="Lysozyme-like_dom_sf"/>
</dbReference>
<sequence>MSNCGDQDAALLLANKGEKIVMDFRDWGSAVSRMARIAVVVCGLSAATQGAAQQAEPLPPTLGADDGRPPPGRIVAAPMVPDLAKPGAPKIPPVPAISLALPPSIQVVSPPARSPNLPRTRWQHRRGNAMWTRTALSALKSHGKPLVDIVPADIADWCPAYPTANEADRRAFWVGFLSALAKHESTYKARAVGGGGLWYGLLQILPATARGYKCNAGTGEDLQNGSANLSCAVRIMAKTVPRDGVIYGQGGRGVAADWGPMRSPAKRMDMSRWLKRQSYCKPLDATRPKARP</sequence>
<dbReference type="EMBL" id="LAZR01001132">
    <property type="protein sequence ID" value="KKN50130.1"/>
    <property type="molecule type" value="Genomic_DNA"/>
</dbReference>
<dbReference type="Gene3D" id="1.10.530.10">
    <property type="match status" value="1"/>
</dbReference>
<name>A0A0F9R0I9_9ZZZZ</name>
<feature type="domain" description="Transglycosylase SLT" evidence="1">
    <location>
        <begin position="166"/>
        <end position="239"/>
    </location>
</feature>
<evidence type="ECO:0000313" key="2">
    <source>
        <dbReference type="EMBL" id="KKN50130.1"/>
    </source>
</evidence>
<accession>A0A0F9R0I9</accession>
<protein>
    <recommendedName>
        <fullName evidence="1">Transglycosylase SLT domain-containing protein</fullName>
    </recommendedName>
</protein>
<organism evidence="2">
    <name type="scientific">marine sediment metagenome</name>
    <dbReference type="NCBI Taxonomy" id="412755"/>
    <lineage>
        <taxon>unclassified sequences</taxon>
        <taxon>metagenomes</taxon>
        <taxon>ecological metagenomes</taxon>
    </lineage>
</organism>
<gene>
    <name evidence="2" type="ORF">LCGC14_0635760</name>
</gene>
<proteinExistence type="predicted"/>
<comment type="caution">
    <text evidence="2">The sequence shown here is derived from an EMBL/GenBank/DDBJ whole genome shotgun (WGS) entry which is preliminary data.</text>
</comment>
<dbReference type="InterPro" id="IPR008258">
    <property type="entry name" value="Transglycosylase_SLT_dom_1"/>
</dbReference>
<dbReference type="Pfam" id="PF01464">
    <property type="entry name" value="SLT"/>
    <property type="match status" value="1"/>
</dbReference>